<name>A0ABR8VMY3_9BACI</name>
<dbReference type="InterPro" id="IPR017853">
    <property type="entry name" value="GH"/>
</dbReference>
<organism evidence="3 4">
    <name type="scientific">Bacillus norwichensis</name>
    <dbReference type="NCBI Taxonomy" id="2762217"/>
    <lineage>
        <taxon>Bacteria</taxon>
        <taxon>Bacillati</taxon>
        <taxon>Bacillota</taxon>
        <taxon>Bacilli</taxon>
        <taxon>Bacillales</taxon>
        <taxon>Bacillaceae</taxon>
        <taxon>Bacillus</taxon>
    </lineage>
</organism>
<dbReference type="PROSITE" id="PS51904">
    <property type="entry name" value="GLYCOSYL_HYDROL_F25_2"/>
    <property type="match status" value="1"/>
</dbReference>
<comment type="caution">
    <text evidence="3">The sequence shown here is derived from an EMBL/GenBank/DDBJ whole genome shotgun (WGS) entry which is preliminary data.</text>
</comment>
<feature type="domain" description="LysM" evidence="2">
    <location>
        <begin position="223"/>
        <end position="267"/>
    </location>
</feature>
<evidence type="ECO:0000313" key="3">
    <source>
        <dbReference type="EMBL" id="MBD8005811.1"/>
    </source>
</evidence>
<dbReference type="PANTHER" id="PTHR34135:SF1">
    <property type="entry name" value="GLYCOSYL HYDROLASE FAMILY 25"/>
    <property type="match status" value="1"/>
</dbReference>
<keyword evidence="4" id="KW-1185">Reference proteome</keyword>
<dbReference type="PANTHER" id="PTHR34135">
    <property type="entry name" value="LYSOZYME"/>
    <property type="match status" value="1"/>
</dbReference>
<proteinExistence type="inferred from homology"/>
<dbReference type="CDD" id="cd00118">
    <property type="entry name" value="LysM"/>
    <property type="match status" value="2"/>
</dbReference>
<dbReference type="EMBL" id="JACSPV010000019">
    <property type="protein sequence ID" value="MBD8005811.1"/>
    <property type="molecule type" value="Genomic_DNA"/>
</dbReference>
<dbReference type="SUPFAM" id="SSF54106">
    <property type="entry name" value="LysM domain"/>
    <property type="match status" value="2"/>
</dbReference>
<dbReference type="Pfam" id="PF01183">
    <property type="entry name" value="Glyco_hydro_25"/>
    <property type="match status" value="1"/>
</dbReference>
<evidence type="ECO:0000313" key="4">
    <source>
        <dbReference type="Proteomes" id="UP000648182"/>
    </source>
</evidence>
<gene>
    <name evidence="3" type="ORF">H9631_12050</name>
</gene>
<dbReference type="SMART" id="SM00257">
    <property type="entry name" value="LysM"/>
    <property type="match status" value="2"/>
</dbReference>
<dbReference type="Proteomes" id="UP000648182">
    <property type="component" value="Unassembled WGS sequence"/>
</dbReference>
<dbReference type="InterPro" id="IPR036779">
    <property type="entry name" value="LysM_dom_sf"/>
</dbReference>
<evidence type="ECO:0000259" key="2">
    <source>
        <dbReference type="PROSITE" id="PS51782"/>
    </source>
</evidence>
<dbReference type="Gene3D" id="3.20.20.80">
    <property type="entry name" value="Glycosidases"/>
    <property type="match status" value="1"/>
</dbReference>
<protein>
    <submittedName>
        <fullName evidence="3">LysM peptidoglycan-binding domain-containing protein</fullName>
    </submittedName>
</protein>
<reference evidence="3 4" key="1">
    <citation type="submission" date="2020-08" db="EMBL/GenBank/DDBJ databases">
        <title>A Genomic Blueprint of the Chicken Gut Microbiome.</title>
        <authorList>
            <person name="Gilroy R."/>
            <person name="Ravi A."/>
            <person name="Getino M."/>
            <person name="Pursley I."/>
            <person name="Horton D.L."/>
            <person name="Alikhan N.-F."/>
            <person name="Baker D."/>
            <person name="Gharbi K."/>
            <person name="Hall N."/>
            <person name="Watson M."/>
            <person name="Adriaenssens E.M."/>
            <person name="Foster-Nyarko E."/>
            <person name="Jarju S."/>
            <person name="Secka A."/>
            <person name="Antonio M."/>
            <person name="Oren A."/>
            <person name="Chaudhuri R."/>
            <person name="La Ragione R.M."/>
            <person name="Hildebrand F."/>
            <person name="Pallen M.J."/>
        </authorList>
    </citation>
    <scope>NUCLEOTIDE SEQUENCE [LARGE SCALE GENOMIC DNA]</scope>
    <source>
        <strain evidence="3 4">Sa1BUA2</strain>
    </source>
</reference>
<dbReference type="PROSITE" id="PS51782">
    <property type="entry name" value="LYSM"/>
    <property type="match status" value="2"/>
</dbReference>
<sequence>MGIIMDISHHQKSSAINWVKAAKEVDMVIIRVQYGSNLIDREYKNHVANCKKHGIPFGHYAYGMYVSVNDAIVEANDFIKRADKDALFLALDVEGDTVKSCGTKNLSKASQAFIDTLKNAGYKTGYYVSHELYKKYGLDEVKADFLWLPRYGKDNGKPHLKPNYACDLWQYSQHCKVSWYNGGLDFNLINGNKPLSWFIGKTTVSVNKPAASKPTPNKKPATNTHIVKAGDTLSAIAKKYKTTVAELVKINGIKDPDVIRVGQTIKLSGSAPAAPAQKAVYHTVKHGDTVSALALKNKVTQAQIKSWNNLKDVNKINVGQRLRVK</sequence>
<dbReference type="Gene3D" id="3.10.350.10">
    <property type="entry name" value="LysM domain"/>
    <property type="match status" value="2"/>
</dbReference>
<evidence type="ECO:0000256" key="1">
    <source>
        <dbReference type="ARBA" id="ARBA00010646"/>
    </source>
</evidence>
<accession>A0ABR8VMY3</accession>
<dbReference type="Pfam" id="PF01476">
    <property type="entry name" value="LysM"/>
    <property type="match status" value="2"/>
</dbReference>
<dbReference type="InterPro" id="IPR018392">
    <property type="entry name" value="LysM"/>
</dbReference>
<feature type="domain" description="LysM" evidence="2">
    <location>
        <begin position="280"/>
        <end position="324"/>
    </location>
</feature>
<comment type="similarity">
    <text evidence="1">Belongs to the glycosyl hydrolase 25 family.</text>
</comment>
<dbReference type="InterPro" id="IPR002053">
    <property type="entry name" value="Glyco_hydro_25"/>
</dbReference>
<dbReference type="RefSeq" id="WP_191813094.1">
    <property type="nucleotide sequence ID" value="NZ_JACSPV010000019.1"/>
</dbReference>
<dbReference type="SUPFAM" id="SSF51445">
    <property type="entry name" value="(Trans)glycosidases"/>
    <property type="match status" value="1"/>
</dbReference>